<proteinExistence type="predicted"/>
<name>A0A401T9U4_CHIPU</name>
<gene>
    <name evidence="1" type="ORF">chiPu_0022869</name>
</gene>
<accession>A0A401T9U4</accession>
<comment type="caution">
    <text evidence="1">The sequence shown here is derived from an EMBL/GenBank/DDBJ whole genome shotgun (WGS) entry which is preliminary data.</text>
</comment>
<dbReference type="GO" id="GO:0031209">
    <property type="term" value="C:SCAR complex"/>
    <property type="evidence" value="ECO:0007669"/>
    <property type="project" value="TreeGrafter"/>
</dbReference>
<dbReference type="OrthoDB" id="548214at2759"/>
<dbReference type="GO" id="GO:0030031">
    <property type="term" value="P:cell projection assembly"/>
    <property type="evidence" value="ECO:0007669"/>
    <property type="project" value="TreeGrafter"/>
</dbReference>
<reference evidence="1 2" key="1">
    <citation type="journal article" date="2018" name="Nat. Ecol. Evol.">
        <title>Shark genomes provide insights into elasmobranch evolution and the origin of vertebrates.</title>
        <authorList>
            <person name="Hara Y"/>
            <person name="Yamaguchi K"/>
            <person name="Onimaru K"/>
            <person name="Kadota M"/>
            <person name="Koyanagi M"/>
            <person name="Keeley SD"/>
            <person name="Tatsumi K"/>
            <person name="Tanaka K"/>
            <person name="Motone F"/>
            <person name="Kageyama Y"/>
            <person name="Nozu R"/>
            <person name="Adachi N"/>
            <person name="Nishimura O"/>
            <person name="Nakagawa R"/>
            <person name="Tanegashima C"/>
            <person name="Kiyatake I"/>
            <person name="Matsumoto R"/>
            <person name="Murakumo K"/>
            <person name="Nishida K"/>
            <person name="Terakita A"/>
            <person name="Kuratani S"/>
            <person name="Sato K"/>
            <person name="Hyodo S Kuraku.S."/>
        </authorList>
    </citation>
    <scope>NUCLEOTIDE SEQUENCE [LARGE SCALE GENOMIC DNA]</scope>
</reference>
<dbReference type="AlphaFoldDB" id="A0A401T9U4"/>
<dbReference type="GO" id="GO:0030866">
    <property type="term" value="P:cortical actin cytoskeleton organization"/>
    <property type="evidence" value="ECO:0007669"/>
    <property type="project" value="TreeGrafter"/>
</dbReference>
<protein>
    <submittedName>
        <fullName evidence="1">Uncharacterized protein</fullName>
    </submittedName>
</protein>
<evidence type="ECO:0000313" key="1">
    <source>
        <dbReference type="EMBL" id="GCC39394.1"/>
    </source>
</evidence>
<dbReference type="EMBL" id="BEZZ01012250">
    <property type="protein sequence ID" value="GCC39394.1"/>
    <property type="molecule type" value="Genomic_DNA"/>
</dbReference>
<dbReference type="Pfam" id="PF09735">
    <property type="entry name" value="Nckap1"/>
    <property type="match status" value="1"/>
</dbReference>
<organism evidence="1 2">
    <name type="scientific">Chiloscyllium punctatum</name>
    <name type="common">Brownbanded bambooshark</name>
    <name type="synonym">Hemiscyllium punctatum</name>
    <dbReference type="NCBI Taxonomy" id="137246"/>
    <lineage>
        <taxon>Eukaryota</taxon>
        <taxon>Metazoa</taxon>
        <taxon>Chordata</taxon>
        <taxon>Craniata</taxon>
        <taxon>Vertebrata</taxon>
        <taxon>Chondrichthyes</taxon>
        <taxon>Elasmobranchii</taxon>
        <taxon>Galeomorphii</taxon>
        <taxon>Galeoidea</taxon>
        <taxon>Orectolobiformes</taxon>
        <taxon>Hemiscylliidae</taxon>
        <taxon>Chiloscyllium</taxon>
    </lineage>
</organism>
<sequence>MESAIKCIMRKFPAIDIRSNNNQLSSIQKDKSDILKNLTNFYHSFVDVLEFRVSPHPGLSFTLLTGW</sequence>
<evidence type="ECO:0000313" key="2">
    <source>
        <dbReference type="Proteomes" id="UP000287033"/>
    </source>
</evidence>
<keyword evidence="2" id="KW-1185">Reference proteome</keyword>
<dbReference type="PANTHER" id="PTHR12093:SF9">
    <property type="entry name" value="NCK-ASSOCIATED PROTEIN 1-LIKE"/>
    <property type="match status" value="1"/>
</dbReference>
<dbReference type="GO" id="GO:0016477">
    <property type="term" value="P:cell migration"/>
    <property type="evidence" value="ECO:0007669"/>
    <property type="project" value="TreeGrafter"/>
</dbReference>
<dbReference type="PANTHER" id="PTHR12093">
    <property type="entry name" value="NCK-ASSOCIATED PROTEIN 1"/>
    <property type="match status" value="1"/>
</dbReference>
<dbReference type="Proteomes" id="UP000287033">
    <property type="component" value="Unassembled WGS sequence"/>
</dbReference>
<dbReference type="InterPro" id="IPR019137">
    <property type="entry name" value="Nck-associated_protein-1"/>
</dbReference>
<dbReference type="STRING" id="137246.A0A401T9U4"/>
<dbReference type="GO" id="GO:0048812">
    <property type="term" value="P:neuron projection morphogenesis"/>
    <property type="evidence" value="ECO:0007669"/>
    <property type="project" value="TreeGrafter"/>
</dbReference>